<proteinExistence type="predicted"/>
<dbReference type="AlphaFoldDB" id="A0A8J8Q5A4"/>
<feature type="non-terminal residue" evidence="1">
    <location>
        <position position="1"/>
    </location>
</feature>
<accession>A0A8J8Q5A4</accession>
<name>A0A8J8Q5A4_9EURY</name>
<protein>
    <submittedName>
        <fullName evidence="1">Uncharacterized protein</fullName>
    </submittedName>
</protein>
<keyword evidence="2" id="KW-1185">Reference proteome</keyword>
<dbReference type="Proteomes" id="UP000766904">
    <property type="component" value="Unassembled WGS sequence"/>
</dbReference>
<dbReference type="EMBL" id="PHNJ01000001">
    <property type="protein sequence ID" value="TYL40685.1"/>
    <property type="molecule type" value="Genomic_DNA"/>
</dbReference>
<gene>
    <name evidence="1" type="ORF">CV102_03740</name>
</gene>
<comment type="caution">
    <text evidence="1">The sequence shown here is derived from an EMBL/GenBank/DDBJ whole genome shotgun (WGS) entry which is preliminary data.</text>
</comment>
<sequence>IIETTNESLENVDDIETIDDIDGNTADRLQDEIFTQVVEEINTQSQEILGEDIADDVDTPEEARQEADEIEEEYGNAAEEAVDGLNNSADNIEEIHELTEGVDDTGGDRLTVDANSSTEFTADLGPEETTTMALYLDDDNVAEKTVDPDEVETYC</sequence>
<reference evidence="1" key="1">
    <citation type="submission" date="2017-11" db="EMBL/GenBank/DDBJ databases">
        <authorList>
            <person name="Kajale S.C."/>
            <person name="Sharma A."/>
        </authorList>
    </citation>
    <scope>NUCLEOTIDE SEQUENCE</scope>
    <source>
        <strain evidence="1">LS1_42</strain>
    </source>
</reference>
<evidence type="ECO:0000313" key="1">
    <source>
        <dbReference type="EMBL" id="TYL40685.1"/>
    </source>
</evidence>
<evidence type="ECO:0000313" key="2">
    <source>
        <dbReference type="Proteomes" id="UP000766904"/>
    </source>
</evidence>
<organism evidence="1 2">
    <name type="scientific">Natronococcus pandeyae</name>
    <dbReference type="NCBI Taxonomy" id="2055836"/>
    <lineage>
        <taxon>Archaea</taxon>
        <taxon>Methanobacteriati</taxon>
        <taxon>Methanobacteriota</taxon>
        <taxon>Stenosarchaea group</taxon>
        <taxon>Halobacteria</taxon>
        <taxon>Halobacteriales</taxon>
        <taxon>Natrialbaceae</taxon>
        <taxon>Natronococcus</taxon>
    </lineage>
</organism>